<comment type="caution">
    <text evidence="1">The sequence shown here is derived from an EMBL/GenBank/DDBJ whole genome shotgun (WGS) entry which is preliminary data.</text>
</comment>
<reference evidence="1 2" key="1">
    <citation type="journal article" date="2024" name="Nat. Commun.">
        <title>Phylogenomics reveals the evolutionary origins of lichenization in chlorophyte algae.</title>
        <authorList>
            <person name="Puginier C."/>
            <person name="Libourel C."/>
            <person name="Otte J."/>
            <person name="Skaloud P."/>
            <person name="Haon M."/>
            <person name="Grisel S."/>
            <person name="Petersen M."/>
            <person name="Berrin J.G."/>
            <person name="Delaux P.M."/>
            <person name="Dal Grande F."/>
            <person name="Keller J."/>
        </authorList>
    </citation>
    <scope>NUCLEOTIDE SEQUENCE [LARGE SCALE GENOMIC DNA]</scope>
    <source>
        <strain evidence="1 2">SAG 2036</strain>
    </source>
</reference>
<evidence type="ECO:0000313" key="1">
    <source>
        <dbReference type="EMBL" id="KAK9805905.1"/>
    </source>
</evidence>
<keyword evidence="2" id="KW-1185">Reference proteome</keyword>
<protein>
    <submittedName>
        <fullName evidence="1">Uncharacterized protein</fullName>
    </submittedName>
</protein>
<gene>
    <name evidence="1" type="ORF">WJX73_003574</name>
</gene>
<name>A0AAW1P845_9CHLO</name>
<organism evidence="1 2">
    <name type="scientific">Symbiochloris irregularis</name>
    <dbReference type="NCBI Taxonomy" id="706552"/>
    <lineage>
        <taxon>Eukaryota</taxon>
        <taxon>Viridiplantae</taxon>
        <taxon>Chlorophyta</taxon>
        <taxon>core chlorophytes</taxon>
        <taxon>Trebouxiophyceae</taxon>
        <taxon>Trebouxiales</taxon>
        <taxon>Trebouxiaceae</taxon>
        <taxon>Symbiochloris</taxon>
    </lineage>
</organism>
<dbReference type="Proteomes" id="UP001465755">
    <property type="component" value="Unassembled WGS sequence"/>
</dbReference>
<sequence>MSNRGKALDKLPARQGVPWTILRLRGDRTGEEQPYWLKTVDPVALYVTLCYGLYQGGVDSGWKLVLKIFRPENGEPRLHARLMEHHSADQAINAITEEHNDENGKTSFSLPAGEISFLWHGGRPCIVRLEKHVPMLEAPPARPALPGVSEENTPPVHTFEVEDAKNHIDRASNMV</sequence>
<proteinExistence type="predicted"/>
<accession>A0AAW1P845</accession>
<evidence type="ECO:0000313" key="2">
    <source>
        <dbReference type="Proteomes" id="UP001465755"/>
    </source>
</evidence>
<dbReference type="EMBL" id="JALJOQ010000040">
    <property type="protein sequence ID" value="KAK9805905.1"/>
    <property type="molecule type" value="Genomic_DNA"/>
</dbReference>
<dbReference type="AlphaFoldDB" id="A0AAW1P845"/>